<evidence type="ECO:0000256" key="1">
    <source>
        <dbReference type="SAM" id="MobiDB-lite"/>
    </source>
</evidence>
<comment type="caution">
    <text evidence="3">The sequence shown here is derived from an EMBL/GenBank/DDBJ whole genome shotgun (WGS) entry which is preliminary data.</text>
</comment>
<organism evidence="3 4">
    <name type="scientific">Panicum virgatum</name>
    <name type="common">Blackwell switchgrass</name>
    <dbReference type="NCBI Taxonomy" id="38727"/>
    <lineage>
        <taxon>Eukaryota</taxon>
        <taxon>Viridiplantae</taxon>
        <taxon>Streptophyta</taxon>
        <taxon>Embryophyta</taxon>
        <taxon>Tracheophyta</taxon>
        <taxon>Spermatophyta</taxon>
        <taxon>Magnoliopsida</taxon>
        <taxon>Liliopsida</taxon>
        <taxon>Poales</taxon>
        <taxon>Poaceae</taxon>
        <taxon>PACMAD clade</taxon>
        <taxon>Panicoideae</taxon>
        <taxon>Panicodae</taxon>
        <taxon>Paniceae</taxon>
        <taxon>Panicinae</taxon>
        <taxon>Panicum</taxon>
        <taxon>Panicum sect. Hiantes</taxon>
    </lineage>
</organism>
<dbReference type="EMBL" id="CM029050">
    <property type="protein sequence ID" value="KAG2569161.1"/>
    <property type="molecule type" value="Genomic_DNA"/>
</dbReference>
<dbReference type="Pfam" id="PF03372">
    <property type="entry name" value="Exo_endo_phos"/>
    <property type="match status" value="1"/>
</dbReference>
<protein>
    <recommendedName>
        <fullName evidence="2">Endonuclease/exonuclease/phosphatase domain-containing protein</fullName>
    </recommendedName>
</protein>
<dbReference type="Proteomes" id="UP000823388">
    <property type="component" value="Chromosome 7N"/>
</dbReference>
<feature type="region of interest" description="Disordered" evidence="1">
    <location>
        <begin position="1"/>
        <end position="43"/>
    </location>
</feature>
<feature type="non-terminal residue" evidence="3">
    <location>
        <position position="246"/>
    </location>
</feature>
<dbReference type="SUPFAM" id="SSF56219">
    <property type="entry name" value="DNase I-like"/>
    <property type="match status" value="1"/>
</dbReference>
<sequence>MDLKPTRNSLRHNPLTDALHRNPGVAINGQGPGRHPPKGASYRDLGTIISEQGSGRHLNGALHLRPGVVKNKARKLVEPTRIRIGSWNVGSLTGKLRELVDVVIRKRVNILCVQETKWKGQKAKEVEDTGFKLWYTGATPGRNGVGILIDRSLKDRVIEVRRQDDRIILIRLVVGDSVLYVISAYAPQVGLIESTKMQFWEDLDSMISSVPTSEKLFIGDLNDHIGATNVGFKRVHGGFGYGSRSQ</sequence>
<dbReference type="GO" id="GO:0003824">
    <property type="term" value="F:catalytic activity"/>
    <property type="evidence" value="ECO:0007669"/>
    <property type="project" value="InterPro"/>
</dbReference>
<dbReference type="InterPro" id="IPR036691">
    <property type="entry name" value="Endo/exonu/phosph_ase_sf"/>
</dbReference>
<name>A0A8T0Q2T5_PANVG</name>
<dbReference type="PANTHER" id="PTHR23227:SF67">
    <property type="entry name" value="CRANIOFACIAL DEVELOPMENT PROTEIN 2-LIKE"/>
    <property type="match status" value="1"/>
</dbReference>
<dbReference type="Gene3D" id="3.60.10.10">
    <property type="entry name" value="Endonuclease/exonuclease/phosphatase"/>
    <property type="match status" value="1"/>
</dbReference>
<keyword evidence="4" id="KW-1185">Reference proteome</keyword>
<feature type="domain" description="Endonuclease/exonuclease/phosphatase" evidence="2">
    <location>
        <begin position="85"/>
        <end position="223"/>
    </location>
</feature>
<reference evidence="3" key="1">
    <citation type="submission" date="2020-05" db="EMBL/GenBank/DDBJ databases">
        <title>WGS assembly of Panicum virgatum.</title>
        <authorList>
            <person name="Lovell J.T."/>
            <person name="Jenkins J."/>
            <person name="Shu S."/>
            <person name="Juenger T.E."/>
            <person name="Schmutz J."/>
        </authorList>
    </citation>
    <scope>NUCLEOTIDE SEQUENCE</scope>
    <source>
        <strain evidence="3">AP13</strain>
    </source>
</reference>
<dbReference type="InterPro" id="IPR005135">
    <property type="entry name" value="Endo/exonuclease/phosphatase"/>
</dbReference>
<gene>
    <name evidence="3" type="ORF">PVAP13_7NG386642</name>
</gene>
<evidence type="ECO:0000259" key="2">
    <source>
        <dbReference type="Pfam" id="PF03372"/>
    </source>
</evidence>
<proteinExistence type="predicted"/>
<evidence type="ECO:0000313" key="4">
    <source>
        <dbReference type="Proteomes" id="UP000823388"/>
    </source>
</evidence>
<evidence type="ECO:0000313" key="3">
    <source>
        <dbReference type="EMBL" id="KAG2569161.1"/>
    </source>
</evidence>
<dbReference type="AlphaFoldDB" id="A0A8T0Q2T5"/>
<accession>A0A8T0Q2T5</accession>
<dbReference type="PANTHER" id="PTHR23227">
    <property type="entry name" value="BUCENTAUR RELATED"/>
    <property type="match status" value="1"/>
</dbReference>
<dbReference type="InterPro" id="IPR027124">
    <property type="entry name" value="Swc5/CFDP1/2"/>
</dbReference>